<evidence type="ECO:0000256" key="2">
    <source>
        <dbReference type="ARBA" id="ARBA00023287"/>
    </source>
</evidence>
<dbReference type="EMBL" id="JBHUMX010000045">
    <property type="protein sequence ID" value="MFD2630821.1"/>
    <property type="molecule type" value="Genomic_DNA"/>
</dbReference>
<gene>
    <name evidence="4" type="ORF">ACFSUN_18785</name>
</gene>
<keyword evidence="3" id="KW-0812">Transmembrane</keyword>
<sequence>MRNNKGFTLVEVLTAITILTTVVITIMPLFQLLATESKILKERRDVNQQIFENLQPFLWAKDHPLPYHYQETVQTLNISYRFTREDELIKGCADWRNFRNETETICLYGIPEK</sequence>
<keyword evidence="5" id="KW-1185">Reference proteome</keyword>
<keyword evidence="2" id="KW-0178">Competence</keyword>
<dbReference type="PROSITE" id="PS00409">
    <property type="entry name" value="PROKAR_NTER_METHYL"/>
    <property type="match status" value="1"/>
</dbReference>
<keyword evidence="3" id="KW-1133">Transmembrane helix</keyword>
<dbReference type="InterPro" id="IPR012902">
    <property type="entry name" value="N_methyl_site"/>
</dbReference>
<protein>
    <submittedName>
        <fullName evidence="4">Type II secretion system protein</fullName>
    </submittedName>
</protein>
<accession>A0ABW5Q5N5</accession>
<evidence type="ECO:0000256" key="3">
    <source>
        <dbReference type="SAM" id="Phobius"/>
    </source>
</evidence>
<organism evidence="4 5">
    <name type="scientific">Oceanobacillus kapialis</name>
    <dbReference type="NCBI Taxonomy" id="481353"/>
    <lineage>
        <taxon>Bacteria</taxon>
        <taxon>Bacillati</taxon>
        <taxon>Bacillota</taxon>
        <taxon>Bacilli</taxon>
        <taxon>Bacillales</taxon>
        <taxon>Bacillaceae</taxon>
        <taxon>Oceanobacillus</taxon>
    </lineage>
</organism>
<name>A0ABW5Q5N5_9BACI</name>
<evidence type="ECO:0000313" key="4">
    <source>
        <dbReference type="EMBL" id="MFD2630821.1"/>
    </source>
</evidence>
<dbReference type="RefSeq" id="WP_379564429.1">
    <property type="nucleotide sequence ID" value="NZ_JBHUMX010000045.1"/>
</dbReference>
<evidence type="ECO:0000313" key="5">
    <source>
        <dbReference type="Proteomes" id="UP001597451"/>
    </source>
</evidence>
<comment type="caution">
    <text evidence="4">The sequence shown here is derived from an EMBL/GenBank/DDBJ whole genome shotgun (WGS) entry which is preliminary data.</text>
</comment>
<proteinExistence type="predicted"/>
<reference evidence="5" key="1">
    <citation type="journal article" date="2019" name="Int. J. Syst. Evol. Microbiol.">
        <title>The Global Catalogue of Microorganisms (GCM) 10K type strain sequencing project: providing services to taxonomists for standard genome sequencing and annotation.</title>
        <authorList>
            <consortium name="The Broad Institute Genomics Platform"/>
            <consortium name="The Broad Institute Genome Sequencing Center for Infectious Disease"/>
            <person name="Wu L."/>
            <person name="Ma J."/>
        </authorList>
    </citation>
    <scope>NUCLEOTIDE SEQUENCE [LARGE SCALE GENOMIC DNA]</scope>
    <source>
        <strain evidence="5">TISTR 1858</strain>
    </source>
</reference>
<dbReference type="NCBIfam" id="TIGR02532">
    <property type="entry name" value="IV_pilin_GFxxxE"/>
    <property type="match status" value="1"/>
</dbReference>
<dbReference type="Pfam" id="PF07963">
    <property type="entry name" value="N_methyl"/>
    <property type="match status" value="1"/>
</dbReference>
<dbReference type="Proteomes" id="UP001597451">
    <property type="component" value="Unassembled WGS sequence"/>
</dbReference>
<keyword evidence="3" id="KW-0472">Membrane</keyword>
<feature type="transmembrane region" description="Helical" evidence="3">
    <location>
        <begin position="12"/>
        <end position="34"/>
    </location>
</feature>
<evidence type="ECO:0000256" key="1">
    <source>
        <dbReference type="ARBA" id="ARBA00004241"/>
    </source>
</evidence>
<comment type="subcellular location">
    <subcellularLocation>
        <location evidence="1">Cell surface</location>
    </subcellularLocation>
</comment>